<comment type="subcellular location">
    <subcellularLocation>
        <location evidence="2">Cell membrane</location>
        <topology evidence="2">Single-pass type II membrane protein</topology>
    </subcellularLocation>
    <subcellularLocation>
        <location evidence="6">Membrane</location>
        <topology evidence="6">Single-pass type II membrane protein</topology>
    </subcellularLocation>
</comment>
<dbReference type="PANTHER" id="PTHR43390:SF1">
    <property type="entry name" value="CHLOROPLAST PROCESSING PEPTIDASE"/>
    <property type="match status" value="1"/>
</dbReference>
<evidence type="ECO:0000256" key="2">
    <source>
        <dbReference type="ARBA" id="ARBA00004401"/>
    </source>
</evidence>
<dbReference type="CDD" id="cd06530">
    <property type="entry name" value="S26_SPase_I"/>
    <property type="match status" value="1"/>
</dbReference>
<keyword evidence="6" id="KW-0472">Membrane</keyword>
<comment type="caution">
    <text evidence="9">The sequence shown here is derived from an EMBL/GenBank/DDBJ whole genome shotgun (WGS) entry which is preliminary data.</text>
</comment>
<feature type="transmembrane region" description="Helical" evidence="6">
    <location>
        <begin position="41"/>
        <end position="64"/>
    </location>
</feature>
<reference evidence="10" key="1">
    <citation type="journal article" date="2019" name="Int. J. Syst. Evol. Microbiol.">
        <title>The Global Catalogue of Microorganisms (GCM) 10K type strain sequencing project: providing services to taxonomists for standard genome sequencing and annotation.</title>
        <authorList>
            <consortium name="The Broad Institute Genomics Platform"/>
            <consortium name="The Broad Institute Genome Sequencing Center for Infectious Disease"/>
            <person name="Wu L."/>
            <person name="Ma J."/>
        </authorList>
    </citation>
    <scope>NUCLEOTIDE SEQUENCE [LARGE SCALE GENOMIC DNA]</scope>
    <source>
        <strain evidence="10">CGMCC 1.5362</strain>
    </source>
</reference>
<comment type="similarity">
    <text evidence="3 6">Belongs to the peptidase S26 family.</text>
</comment>
<feature type="compositionally biased region" description="Basic and acidic residues" evidence="7">
    <location>
        <begin position="197"/>
        <end position="210"/>
    </location>
</feature>
<feature type="domain" description="Peptidase S26" evidence="8">
    <location>
        <begin position="39"/>
        <end position="231"/>
    </location>
</feature>
<dbReference type="Pfam" id="PF10502">
    <property type="entry name" value="Peptidase_S26"/>
    <property type="match status" value="1"/>
</dbReference>
<organism evidence="9 10">
    <name type="scientific">Ornithinimicrobium pekingense</name>
    <dbReference type="NCBI Taxonomy" id="384677"/>
    <lineage>
        <taxon>Bacteria</taxon>
        <taxon>Bacillati</taxon>
        <taxon>Actinomycetota</taxon>
        <taxon>Actinomycetes</taxon>
        <taxon>Micrococcales</taxon>
        <taxon>Ornithinimicrobiaceae</taxon>
        <taxon>Ornithinimicrobium</taxon>
    </lineage>
</organism>
<comment type="catalytic activity">
    <reaction evidence="1 6">
        <text>Cleavage of hydrophobic, N-terminal signal or leader sequences from secreted and periplasmic proteins.</text>
        <dbReference type="EC" id="3.4.21.89"/>
    </reaction>
</comment>
<keyword evidence="6" id="KW-0645">Protease</keyword>
<sequence>MSDPTRGEVSHQDRGPRHRGEGSGEDGPRRGGGLWHAVREIAMIAVTALVISFVVKTFVAQAFWIPSGSMENTLVYGDRVMVSKIQAGALDVDRGDIVVFEDPGGWLTPAPQVSRGPVMDGVLSVLEFIGVAPVTEGNHLIKRVVGLGGDTVACCDDDGLLTVNGEPIEEDYLYPGDSASTVDFEVTVPEDHIWVMGDHRSNSRDSRANDDGTGATGSVPRENVVGQAFVLLFPLDRITWFSVPEAFADVPEEAP</sequence>
<accession>A0ABQ2F4Z7</accession>
<keyword evidence="6" id="KW-0812">Transmembrane</keyword>
<feature type="region of interest" description="Disordered" evidence="7">
    <location>
        <begin position="1"/>
        <end position="31"/>
    </location>
</feature>
<proteinExistence type="inferred from homology"/>
<evidence type="ECO:0000256" key="6">
    <source>
        <dbReference type="RuleBase" id="RU362042"/>
    </source>
</evidence>
<evidence type="ECO:0000256" key="7">
    <source>
        <dbReference type="SAM" id="MobiDB-lite"/>
    </source>
</evidence>
<dbReference type="EMBL" id="BMLB01000002">
    <property type="protein sequence ID" value="GGK62552.1"/>
    <property type="molecule type" value="Genomic_DNA"/>
</dbReference>
<name>A0ABQ2F4Z7_9MICO</name>
<dbReference type="InterPro" id="IPR019533">
    <property type="entry name" value="Peptidase_S26"/>
</dbReference>
<dbReference type="PROSITE" id="PS00761">
    <property type="entry name" value="SPASE_I_3"/>
    <property type="match status" value="1"/>
</dbReference>
<feature type="region of interest" description="Disordered" evidence="7">
    <location>
        <begin position="197"/>
        <end position="219"/>
    </location>
</feature>
<keyword evidence="5 6" id="KW-0378">Hydrolase</keyword>
<evidence type="ECO:0000256" key="3">
    <source>
        <dbReference type="ARBA" id="ARBA00009370"/>
    </source>
</evidence>
<evidence type="ECO:0000313" key="10">
    <source>
        <dbReference type="Proteomes" id="UP000662111"/>
    </source>
</evidence>
<protein>
    <recommendedName>
        <fullName evidence="4 6">Signal peptidase I</fullName>
        <ecNumber evidence="4 6">3.4.21.89</ecNumber>
    </recommendedName>
</protein>
<dbReference type="InterPro" id="IPR019758">
    <property type="entry name" value="Pept_S26A_signal_pept_1_CS"/>
</dbReference>
<evidence type="ECO:0000256" key="4">
    <source>
        <dbReference type="ARBA" id="ARBA00013208"/>
    </source>
</evidence>
<dbReference type="Proteomes" id="UP000662111">
    <property type="component" value="Unassembled WGS sequence"/>
</dbReference>
<dbReference type="InterPro" id="IPR000223">
    <property type="entry name" value="Pept_S26A_signal_pept_1"/>
</dbReference>
<keyword evidence="10" id="KW-1185">Reference proteome</keyword>
<dbReference type="NCBIfam" id="TIGR02227">
    <property type="entry name" value="sigpep_I_bact"/>
    <property type="match status" value="1"/>
</dbReference>
<keyword evidence="6" id="KW-1133">Transmembrane helix</keyword>
<dbReference type="PANTHER" id="PTHR43390">
    <property type="entry name" value="SIGNAL PEPTIDASE I"/>
    <property type="match status" value="1"/>
</dbReference>
<dbReference type="EC" id="3.4.21.89" evidence="4 6"/>
<dbReference type="Gene3D" id="2.10.109.10">
    <property type="entry name" value="Umud Fragment, subunit A"/>
    <property type="match status" value="1"/>
</dbReference>
<gene>
    <name evidence="9" type="ORF">GCM10011509_08660</name>
</gene>
<dbReference type="InterPro" id="IPR036286">
    <property type="entry name" value="LexA/Signal_pep-like_sf"/>
</dbReference>
<feature type="compositionally biased region" description="Basic and acidic residues" evidence="7">
    <location>
        <begin position="1"/>
        <end position="29"/>
    </location>
</feature>
<evidence type="ECO:0000313" key="9">
    <source>
        <dbReference type="EMBL" id="GGK62552.1"/>
    </source>
</evidence>
<dbReference type="RefSeq" id="WP_022920627.1">
    <property type="nucleotide sequence ID" value="NZ_BMLB01000002.1"/>
</dbReference>
<evidence type="ECO:0000256" key="1">
    <source>
        <dbReference type="ARBA" id="ARBA00000677"/>
    </source>
</evidence>
<evidence type="ECO:0000259" key="8">
    <source>
        <dbReference type="Pfam" id="PF10502"/>
    </source>
</evidence>
<evidence type="ECO:0000256" key="5">
    <source>
        <dbReference type="ARBA" id="ARBA00022801"/>
    </source>
</evidence>
<dbReference type="PRINTS" id="PR00727">
    <property type="entry name" value="LEADERPTASE"/>
</dbReference>
<dbReference type="SUPFAM" id="SSF51306">
    <property type="entry name" value="LexA/Signal peptidase"/>
    <property type="match status" value="1"/>
</dbReference>